<reference evidence="2 3" key="2">
    <citation type="journal article" date="2024" name="Int. J. Syst. Evol. Microbiol.">
        <title>Promethearchaeum syntrophicum gen. nov., sp. nov., an anaerobic, obligately syntrophic archaeon, the first isolate of the lineage 'Asgard' archaea, and proposal of the new archaeal phylum Promethearchaeota phyl. nov. and kingdom Promethearchaeati regn. nov.</title>
        <authorList>
            <person name="Imachi H."/>
            <person name="Nobu M.K."/>
            <person name="Kato S."/>
            <person name="Takaki Y."/>
            <person name="Miyazaki M."/>
            <person name="Miyata M."/>
            <person name="Ogawara M."/>
            <person name="Saito Y."/>
            <person name="Sakai S."/>
            <person name="Tahara Y.O."/>
            <person name="Takano Y."/>
            <person name="Tasumi E."/>
            <person name="Uematsu K."/>
            <person name="Yoshimura T."/>
            <person name="Itoh T."/>
            <person name="Ohkuma M."/>
            <person name="Takai K."/>
        </authorList>
    </citation>
    <scope>NUCLEOTIDE SEQUENCE [LARGE SCALE GENOMIC DNA]</scope>
    <source>
        <strain evidence="2 3">MK-D1</strain>
    </source>
</reference>
<dbReference type="PROSITE" id="PS51419">
    <property type="entry name" value="RAB"/>
    <property type="match status" value="1"/>
</dbReference>
<evidence type="ECO:0000256" key="1">
    <source>
        <dbReference type="ARBA" id="ARBA00022741"/>
    </source>
</evidence>
<dbReference type="RefSeq" id="WP_147663450.1">
    <property type="nucleotide sequence ID" value="NZ_CP042905.2"/>
</dbReference>
<dbReference type="SMART" id="SM00174">
    <property type="entry name" value="RHO"/>
    <property type="match status" value="1"/>
</dbReference>
<dbReference type="GeneID" id="41330394"/>
<organism evidence="2 3">
    <name type="scientific">Promethearchaeum syntrophicum</name>
    <dbReference type="NCBI Taxonomy" id="2594042"/>
    <lineage>
        <taxon>Archaea</taxon>
        <taxon>Promethearchaeati</taxon>
        <taxon>Promethearchaeota</taxon>
        <taxon>Promethearchaeia</taxon>
        <taxon>Promethearchaeales</taxon>
        <taxon>Promethearchaeaceae</taxon>
        <taxon>Promethearchaeum</taxon>
    </lineage>
</organism>
<sequence length="179" mass="20348">MSKIDFTFKILMLGSESTGKTSLSERYITGVFNPDIRLTVGVEFYVKTVEVDTKEGKGKKVVKLQIWDLGGEKRFRFLLPTYCLGSSGVFFLYDITRPETLDALDSWIQIIREKNNDIPIYLVGNKIDLEDARKIPHEHGEQTANMNNLVGHIEVSAKRGDNVEKVFQELTDIMLSNCL</sequence>
<dbReference type="PANTHER" id="PTHR47978">
    <property type="match status" value="1"/>
</dbReference>
<dbReference type="Proteomes" id="UP000321408">
    <property type="component" value="Chromosome"/>
</dbReference>
<dbReference type="InterPro" id="IPR027417">
    <property type="entry name" value="P-loop_NTPase"/>
</dbReference>
<dbReference type="GO" id="GO:0005525">
    <property type="term" value="F:GTP binding"/>
    <property type="evidence" value="ECO:0007669"/>
    <property type="project" value="InterPro"/>
</dbReference>
<protein>
    <submittedName>
        <fullName evidence="2">Rab family GTPase</fullName>
    </submittedName>
</protein>
<name>A0A5B9DCG8_9ARCH</name>
<dbReference type="FunFam" id="3.40.50.300:FF:001447">
    <property type="entry name" value="Ras-related protein Rab-1B"/>
    <property type="match status" value="1"/>
</dbReference>
<dbReference type="SMART" id="SM00173">
    <property type="entry name" value="RAS"/>
    <property type="match status" value="1"/>
</dbReference>
<keyword evidence="3" id="KW-1185">Reference proteome</keyword>
<dbReference type="SMART" id="SM00175">
    <property type="entry name" value="RAB"/>
    <property type="match status" value="1"/>
</dbReference>
<keyword evidence="1" id="KW-0547">Nucleotide-binding</keyword>
<proteinExistence type="predicted"/>
<accession>A0A5B9DCG8</accession>
<gene>
    <name evidence="2" type="ORF">DSAG12_02407</name>
</gene>
<evidence type="ECO:0000313" key="3">
    <source>
        <dbReference type="Proteomes" id="UP000321408"/>
    </source>
</evidence>
<dbReference type="InterPro" id="IPR001806">
    <property type="entry name" value="Small_GTPase"/>
</dbReference>
<dbReference type="EMBL" id="CP042905">
    <property type="protein sequence ID" value="QEE16577.1"/>
    <property type="molecule type" value="Genomic_DNA"/>
</dbReference>
<dbReference type="OrthoDB" id="30848at2157"/>
<dbReference type="GO" id="GO:0003924">
    <property type="term" value="F:GTPase activity"/>
    <property type="evidence" value="ECO:0007669"/>
    <property type="project" value="InterPro"/>
</dbReference>
<dbReference type="PRINTS" id="PR00449">
    <property type="entry name" value="RASTRNSFRMNG"/>
</dbReference>
<evidence type="ECO:0000313" key="2">
    <source>
        <dbReference type="EMBL" id="QEE16577.1"/>
    </source>
</evidence>
<dbReference type="PROSITE" id="PS51421">
    <property type="entry name" value="RAS"/>
    <property type="match status" value="1"/>
</dbReference>
<dbReference type="Pfam" id="PF00071">
    <property type="entry name" value="Ras"/>
    <property type="match status" value="1"/>
</dbReference>
<dbReference type="CDD" id="cd00154">
    <property type="entry name" value="Rab"/>
    <property type="match status" value="1"/>
</dbReference>
<dbReference type="NCBIfam" id="TIGR00231">
    <property type="entry name" value="small_GTP"/>
    <property type="match status" value="1"/>
</dbReference>
<dbReference type="SUPFAM" id="SSF52540">
    <property type="entry name" value="P-loop containing nucleoside triphosphate hydrolases"/>
    <property type="match status" value="1"/>
</dbReference>
<dbReference type="KEGG" id="psyt:DSAG12_02407"/>
<dbReference type="InterPro" id="IPR005225">
    <property type="entry name" value="Small_GTP-bd"/>
</dbReference>
<dbReference type="AlphaFoldDB" id="A0A5B9DCG8"/>
<dbReference type="Gene3D" id="3.40.50.300">
    <property type="entry name" value="P-loop containing nucleotide triphosphate hydrolases"/>
    <property type="match status" value="1"/>
</dbReference>
<reference evidence="2 3" key="1">
    <citation type="journal article" date="2020" name="Nature">
        <title>Isolation of an archaeon at the prokaryote-eukaryote interface.</title>
        <authorList>
            <person name="Imachi H."/>
            <person name="Nobu M.K."/>
            <person name="Nakahara N."/>
            <person name="Morono Y."/>
            <person name="Ogawara M."/>
            <person name="Takaki Y."/>
            <person name="Takano Y."/>
            <person name="Uematsu K."/>
            <person name="Ikuta T."/>
            <person name="Ito M."/>
            <person name="Matsui Y."/>
            <person name="Miyazaki M."/>
            <person name="Murata K."/>
            <person name="Saito Y."/>
            <person name="Sakai S."/>
            <person name="Song C."/>
            <person name="Tasumi E."/>
            <person name="Yamanaka Y."/>
            <person name="Yamaguchi T."/>
            <person name="Kamagata Y."/>
            <person name="Tamaki H."/>
            <person name="Takai K."/>
        </authorList>
    </citation>
    <scope>NUCLEOTIDE SEQUENCE [LARGE SCALE GENOMIC DNA]</scope>
    <source>
        <strain evidence="2 3">MK-D1</strain>
    </source>
</reference>